<sequence>MKYCPMRSFVCKIIITFSNMCKTSEWCWRTAEAPLRQAFP</sequence>
<evidence type="ECO:0000313" key="1">
    <source>
        <dbReference type="EMBL" id="JAH80866.1"/>
    </source>
</evidence>
<dbReference type="EMBL" id="GBXM01027711">
    <property type="protein sequence ID" value="JAH80866.1"/>
    <property type="molecule type" value="Transcribed_RNA"/>
</dbReference>
<proteinExistence type="predicted"/>
<reference evidence="1" key="2">
    <citation type="journal article" date="2015" name="Fish Shellfish Immunol.">
        <title>Early steps in the European eel (Anguilla anguilla)-Vibrio vulnificus interaction in the gills: Role of the RtxA13 toxin.</title>
        <authorList>
            <person name="Callol A."/>
            <person name="Pajuelo D."/>
            <person name="Ebbesson L."/>
            <person name="Teles M."/>
            <person name="MacKenzie S."/>
            <person name="Amaro C."/>
        </authorList>
    </citation>
    <scope>NUCLEOTIDE SEQUENCE</scope>
</reference>
<protein>
    <submittedName>
        <fullName evidence="1">Uncharacterized protein</fullName>
    </submittedName>
</protein>
<organism evidence="1">
    <name type="scientific">Anguilla anguilla</name>
    <name type="common">European freshwater eel</name>
    <name type="synonym">Muraena anguilla</name>
    <dbReference type="NCBI Taxonomy" id="7936"/>
    <lineage>
        <taxon>Eukaryota</taxon>
        <taxon>Metazoa</taxon>
        <taxon>Chordata</taxon>
        <taxon>Craniata</taxon>
        <taxon>Vertebrata</taxon>
        <taxon>Euteleostomi</taxon>
        <taxon>Actinopterygii</taxon>
        <taxon>Neopterygii</taxon>
        <taxon>Teleostei</taxon>
        <taxon>Anguilliformes</taxon>
        <taxon>Anguillidae</taxon>
        <taxon>Anguilla</taxon>
    </lineage>
</organism>
<accession>A0A0E9VS34</accession>
<name>A0A0E9VS34_ANGAN</name>
<dbReference type="AlphaFoldDB" id="A0A0E9VS34"/>
<reference evidence="1" key="1">
    <citation type="submission" date="2014-11" db="EMBL/GenBank/DDBJ databases">
        <authorList>
            <person name="Amaro Gonzalez C."/>
        </authorList>
    </citation>
    <scope>NUCLEOTIDE SEQUENCE</scope>
</reference>